<dbReference type="Gene3D" id="2.60.40.10">
    <property type="entry name" value="Immunoglobulins"/>
    <property type="match status" value="2"/>
</dbReference>
<dbReference type="CDD" id="cd00146">
    <property type="entry name" value="PKD"/>
    <property type="match status" value="1"/>
</dbReference>
<evidence type="ECO:0000313" key="2">
    <source>
        <dbReference type="EMBL" id="KFA91140.1"/>
    </source>
</evidence>
<dbReference type="GO" id="GO:0016020">
    <property type="term" value="C:membrane"/>
    <property type="evidence" value="ECO:0007669"/>
    <property type="project" value="TreeGrafter"/>
</dbReference>
<dbReference type="InterPro" id="IPR017756">
    <property type="entry name" value="TM_Gly-Cys-Arg_CS"/>
</dbReference>
<proteinExistence type="predicted"/>
<accession>A0A084SRQ5</accession>
<dbReference type="EMBL" id="JPMI01000160">
    <property type="protein sequence ID" value="KFA91140.1"/>
    <property type="molecule type" value="Genomic_DNA"/>
</dbReference>
<dbReference type="PANTHER" id="PTHR46182">
    <property type="entry name" value="FI19480P1"/>
    <property type="match status" value="1"/>
</dbReference>
<dbReference type="NCBIfam" id="TIGR03382">
    <property type="entry name" value="GC_trans_RRR"/>
    <property type="match status" value="1"/>
</dbReference>
<organism evidence="2 3">
    <name type="scientific">Archangium violaceum Cb vi76</name>
    <dbReference type="NCBI Taxonomy" id="1406225"/>
    <lineage>
        <taxon>Bacteria</taxon>
        <taxon>Pseudomonadati</taxon>
        <taxon>Myxococcota</taxon>
        <taxon>Myxococcia</taxon>
        <taxon>Myxococcales</taxon>
        <taxon>Cystobacterineae</taxon>
        <taxon>Archangiaceae</taxon>
        <taxon>Archangium</taxon>
    </lineage>
</organism>
<evidence type="ECO:0000256" key="1">
    <source>
        <dbReference type="SAM" id="MobiDB-lite"/>
    </source>
</evidence>
<dbReference type="PANTHER" id="PTHR46182:SF2">
    <property type="entry name" value="FI19480P1"/>
    <property type="match status" value="1"/>
</dbReference>
<gene>
    <name evidence="2" type="ORF">Q664_23945</name>
</gene>
<dbReference type="Pfam" id="PF22352">
    <property type="entry name" value="K319L-like_PKD"/>
    <property type="match status" value="2"/>
</dbReference>
<feature type="region of interest" description="Disordered" evidence="1">
    <location>
        <begin position="442"/>
        <end position="464"/>
    </location>
</feature>
<dbReference type="InterPro" id="IPR029865">
    <property type="entry name" value="KIAA0319-like"/>
</dbReference>
<dbReference type="Proteomes" id="UP000028547">
    <property type="component" value="Unassembled WGS sequence"/>
</dbReference>
<dbReference type="AlphaFoldDB" id="A0A084SRQ5"/>
<sequence>MGLFLFVPVEAGAFAVAKEVAFERVELLDGTGEEACDDDGVLDKGETARLRVTLRNSGTELLKLTSMTLSSTDPGVVLPKEPKVYFPPIEPGKSASMELPVGLLAPDTPADISLRIDYRDDDQTEPGDKTHTVTYRVNMDERLEASTRETVDSARHPWTITEPPAGLATWARTSDPAGAWFFRGPANGRTADLSLVSPPIQVSETEEFRVIFQQRYAFEASPAGVYYDGAVIELSQDDGKSWVGLEDAVSPPYNATIYTGDGNPLKGKKAYGGQSEGYPAFTKATLDLGTTYAGKTVRIRFRIGTDSSKGDTGWDLDELQLEGVKNTPFTTLEPHRGKCTDRAPVANAGEDQTVEEGRLVTLSGSGTDPEGAELTYAWTQSKGPSVTFNDASASSPTFLAPDVTRDTELQFELRVSDGVNTSPPDVVTVKVRDIPLPVARAGADQEVREGSGVTLDGSGSTAPEESELNYRWTQLEGPAVNLLQAGPRAMFNAPEVDGEMLLEFQLHVEDTLGQTSAATVTVRVVDREEKPLPGAGCAAGPEGGGPTTALLLLSALGITLRARHKRSL</sequence>
<dbReference type="Gene3D" id="2.60.120.260">
    <property type="entry name" value="Galactose-binding domain-like"/>
    <property type="match status" value="1"/>
</dbReference>
<dbReference type="GO" id="GO:0031410">
    <property type="term" value="C:cytoplasmic vesicle"/>
    <property type="evidence" value="ECO:0007669"/>
    <property type="project" value="TreeGrafter"/>
</dbReference>
<comment type="caution">
    <text evidence="2">The sequence shown here is derived from an EMBL/GenBank/DDBJ whole genome shotgun (WGS) entry which is preliminary data.</text>
</comment>
<protein>
    <submittedName>
        <fullName evidence="2">Uncharacterized protein</fullName>
    </submittedName>
</protein>
<dbReference type="InterPro" id="IPR013783">
    <property type="entry name" value="Ig-like_fold"/>
</dbReference>
<evidence type="ECO:0000313" key="3">
    <source>
        <dbReference type="Proteomes" id="UP000028547"/>
    </source>
</evidence>
<name>A0A084SRQ5_9BACT</name>
<reference evidence="2 3" key="1">
    <citation type="submission" date="2014-07" db="EMBL/GenBank/DDBJ databases">
        <title>Draft Genome Sequence of Gephyronic Acid Producer, Cystobacter violaceus Strain Cb vi76.</title>
        <authorList>
            <person name="Stevens D.C."/>
            <person name="Young J."/>
            <person name="Carmichael R."/>
            <person name="Tan J."/>
            <person name="Taylor R.E."/>
        </authorList>
    </citation>
    <scope>NUCLEOTIDE SEQUENCE [LARGE SCALE GENOMIC DNA]</scope>
    <source>
        <strain evidence="2 3">Cb vi76</strain>
    </source>
</reference>